<feature type="region of interest" description="Disordered" evidence="5">
    <location>
        <begin position="436"/>
        <end position="489"/>
    </location>
</feature>
<dbReference type="PANTHER" id="PTHR15549">
    <property type="entry name" value="PAIRED IMMUNOGLOBULIN-LIKE TYPE 2 RECEPTOR"/>
    <property type="match status" value="1"/>
</dbReference>
<comment type="subcellular location">
    <subcellularLocation>
        <location evidence="1">Membrane</location>
        <topology evidence="1">Single-pass membrane protein</topology>
    </subcellularLocation>
</comment>
<feature type="transmembrane region" description="Helical" evidence="6">
    <location>
        <begin position="405"/>
        <end position="427"/>
    </location>
</feature>
<evidence type="ECO:0000256" key="3">
    <source>
        <dbReference type="ARBA" id="ARBA00022989"/>
    </source>
</evidence>
<dbReference type="EMBL" id="JAQGDS010000007">
    <property type="protein sequence ID" value="KAJ6259030.1"/>
    <property type="molecule type" value="Genomic_DNA"/>
</dbReference>
<feature type="compositionally biased region" description="Polar residues" evidence="5">
    <location>
        <begin position="553"/>
        <end position="562"/>
    </location>
</feature>
<comment type="caution">
    <text evidence="7">The sequence shown here is derived from an EMBL/GenBank/DDBJ whole genome shotgun (WGS) entry which is preliminary data.</text>
</comment>
<evidence type="ECO:0000256" key="2">
    <source>
        <dbReference type="ARBA" id="ARBA00022692"/>
    </source>
</evidence>
<dbReference type="GO" id="GO:0071944">
    <property type="term" value="C:cell periphery"/>
    <property type="evidence" value="ECO:0007669"/>
    <property type="project" value="UniProtKB-ARBA"/>
</dbReference>
<dbReference type="AlphaFoldDB" id="A0AAD6NI09"/>
<sequence>MPVPKPPAPLGQHCTTLVGDVLYAYTENGFFSLPLSKGGNWTKIEGNQVTTKGAVCVPMGQGTADEALYVLGGQVAPGADKKNPTYNGLQRYVFSQKKWEMVPLQDPTLLNLTRHGAGCMQESNQIFIYGGNWSGEDVPSSMTFLININDLSVTSLPTGAAPPLLYPIVQKFDGHTVVVSGGAGNTHIYSYSLTENWKQLTSTLDAPLPPNAASGTVVQGDDQTKMFITFDFSQSPVDVELIPLFNGTGAASPAAPKLRPRVHDLTSTNWPDYNSTLAPKDTRQNFAIASNNQFVVISGGGPADDPLCIFDFKDSSWLNAANLLASQKVLSDSTVSAQSDPTSTSKASRSRTPISTTARSTNTIQSTPTASTINLASNTADLSSQTQSATAAAGESSGLKTSTQLLFIILGVVLLVALILGTAYIILRCKRKKLKAARGGEKPQDPMSSAARRDSGMSFKDRGASFMKEAGGSKSTMFGTGRKSRSLRGRSLKEELEFVNVGDMPRGAVLGPAAGTHVEMQPAHRGSGWSRYFSGNSTTNLVQNGAGLHRNPSDASRSSYTISEFPDEPDERRQSYPSIGYVRSSYASHSAVFSQDLPTPTFGDVMRDNNAPANGNGNSNPGGNVGLMGFEPPRAPGLFQRSAGSQISVSSAGASSINFFGEAVSHPDFAKKVAHATSKYNPASSGSGSAGIQIPSAAAQARVVSSVYSEDRDSALPPPPGINEFGRTERTDSFGFFGNERQGTQVAPRGDQGLGWFVRD</sequence>
<keyword evidence="3 6" id="KW-1133">Transmembrane helix</keyword>
<evidence type="ECO:0000313" key="8">
    <source>
        <dbReference type="Proteomes" id="UP001221413"/>
    </source>
</evidence>
<dbReference type="InterPro" id="IPR015915">
    <property type="entry name" value="Kelch-typ_b-propeller"/>
</dbReference>
<accession>A0AAD6NI09</accession>
<gene>
    <name evidence="7" type="ORF">Dda_5926</name>
</gene>
<evidence type="ECO:0000256" key="5">
    <source>
        <dbReference type="SAM" id="MobiDB-lite"/>
    </source>
</evidence>
<dbReference type="GO" id="GO:0016020">
    <property type="term" value="C:membrane"/>
    <property type="evidence" value="ECO:0007669"/>
    <property type="project" value="UniProtKB-SubCell"/>
</dbReference>
<reference evidence="7" key="1">
    <citation type="submission" date="2023-01" db="EMBL/GenBank/DDBJ databases">
        <title>The chitinases involved in constricting ring structure development in the nematode-trapping fungus Drechslerella dactyloides.</title>
        <authorList>
            <person name="Wang R."/>
            <person name="Zhang L."/>
            <person name="Tang P."/>
            <person name="Li S."/>
            <person name="Liang L."/>
        </authorList>
    </citation>
    <scope>NUCLEOTIDE SEQUENCE</scope>
    <source>
        <strain evidence="7">YMF1.00031</strain>
    </source>
</reference>
<dbReference type="Gene3D" id="2.120.10.80">
    <property type="entry name" value="Kelch-type beta propeller"/>
    <property type="match status" value="1"/>
</dbReference>
<keyword evidence="8" id="KW-1185">Reference proteome</keyword>
<organism evidence="7 8">
    <name type="scientific">Drechslerella dactyloides</name>
    <name type="common">Nematode-trapping fungus</name>
    <name type="synonym">Arthrobotrys dactyloides</name>
    <dbReference type="NCBI Taxonomy" id="74499"/>
    <lineage>
        <taxon>Eukaryota</taxon>
        <taxon>Fungi</taxon>
        <taxon>Dikarya</taxon>
        <taxon>Ascomycota</taxon>
        <taxon>Pezizomycotina</taxon>
        <taxon>Orbiliomycetes</taxon>
        <taxon>Orbiliales</taxon>
        <taxon>Orbiliaceae</taxon>
        <taxon>Drechslerella</taxon>
    </lineage>
</organism>
<feature type="compositionally biased region" description="Basic and acidic residues" evidence="5">
    <location>
        <begin position="451"/>
        <end position="463"/>
    </location>
</feature>
<dbReference type="SUPFAM" id="SSF117281">
    <property type="entry name" value="Kelch motif"/>
    <property type="match status" value="1"/>
</dbReference>
<feature type="region of interest" description="Disordered" evidence="5">
    <location>
        <begin position="543"/>
        <end position="575"/>
    </location>
</feature>
<dbReference type="Proteomes" id="UP001221413">
    <property type="component" value="Unassembled WGS sequence"/>
</dbReference>
<evidence type="ECO:0000313" key="7">
    <source>
        <dbReference type="EMBL" id="KAJ6259030.1"/>
    </source>
</evidence>
<keyword evidence="2 6" id="KW-0812">Transmembrane</keyword>
<feature type="region of interest" description="Disordered" evidence="5">
    <location>
        <begin position="709"/>
        <end position="753"/>
    </location>
</feature>
<protein>
    <recommendedName>
        <fullName evidence="9">Pre-mRNA splicing factor CLF1</fullName>
    </recommendedName>
</protein>
<feature type="region of interest" description="Disordered" evidence="5">
    <location>
        <begin position="335"/>
        <end position="369"/>
    </location>
</feature>
<dbReference type="InterPro" id="IPR051694">
    <property type="entry name" value="Immunoregulatory_rcpt-like"/>
</dbReference>
<evidence type="ECO:0008006" key="9">
    <source>
        <dbReference type="Google" id="ProtNLM"/>
    </source>
</evidence>
<evidence type="ECO:0000256" key="6">
    <source>
        <dbReference type="SAM" id="Phobius"/>
    </source>
</evidence>
<proteinExistence type="predicted"/>
<evidence type="ECO:0000256" key="4">
    <source>
        <dbReference type="ARBA" id="ARBA00023136"/>
    </source>
</evidence>
<evidence type="ECO:0000256" key="1">
    <source>
        <dbReference type="ARBA" id="ARBA00004167"/>
    </source>
</evidence>
<keyword evidence="4 6" id="KW-0472">Membrane</keyword>
<dbReference type="PANTHER" id="PTHR15549:SF26">
    <property type="entry name" value="AXIAL BUDDING PATTERN PROTEIN 2-RELATED"/>
    <property type="match status" value="1"/>
</dbReference>
<name>A0AAD6NI09_DREDA</name>